<sequence length="161" mass="18419">MLKEIARIAFHGKNSNNEEVMKICLEKIWIMATENVSGSRAAQIMNDYQKDKIKADDDRGAYLIKKYGTFKGHSKFKLALDFFQMSNDRFFEIYKFNFVPRGELYEVARSYITGRQLSKGLLTSVSIPAHFFKEPGMKIKIPSSITSQVRNSVNSSFRLGG</sequence>
<protein>
    <submittedName>
        <fullName evidence="1">Uncharacterized protein</fullName>
    </submittedName>
</protein>
<proteinExistence type="predicted"/>
<dbReference type="AlphaFoldDB" id="A0AAE7MNR2"/>
<evidence type="ECO:0000313" key="2">
    <source>
        <dbReference type="Proteomes" id="UP000516696"/>
    </source>
</evidence>
<organism evidence="1 2">
    <name type="scientific">Enterococcus gallinarum</name>
    <dbReference type="NCBI Taxonomy" id="1353"/>
    <lineage>
        <taxon>Bacteria</taxon>
        <taxon>Bacillati</taxon>
        <taxon>Bacillota</taxon>
        <taxon>Bacilli</taxon>
        <taxon>Lactobacillales</taxon>
        <taxon>Enterococcaceae</taxon>
        <taxon>Enterococcus</taxon>
    </lineage>
</organism>
<accession>A0AAE7MNR2</accession>
<dbReference type="EMBL" id="CP050485">
    <property type="protein sequence ID" value="QOG26860.1"/>
    <property type="molecule type" value="Genomic_DNA"/>
</dbReference>
<dbReference type="Proteomes" id="UP000516696">
    <property type="component" value="Chromosome"/>
</dbReference>
<name>A0AAE7MNR2_ENTGA</name>
<dbReference type="RefSeq" id="WP_113849987.1">
    <property type="nucleotide sequence ID" value="NZ_CP050485.1"/>
</dbReference>
<gene>
    <name evidence="1" type="ORF">EGM181_06110</name>
</gene>
<evidence type="ECO:0000313" key="1">
    <source>
        <dbReference type="EMBL" id="QOG26860.1"/>
    </source>
</evidence>
<reference evidence="1 2" key="1">
    <citation type="submission" date="2020-03" db="EMBL/GenBank/DDBJ databases">
        <title>Characterization of ganglioside-mimicking enterococci.</title>
        <authorList>
            <person name="Patry R.T."/>
            <person name="Nothaft H."/>
            <person name="Bridger R."/>
            <person name="Shajahan A."/>
            <person name="Huynh S."/>
            <person name="Sanchez S."/>
            <person name="Azadi P."/>
            <person name="Cooper K."/>
            <person name="Miller W.G."/>
            <person name="Parker C.T."/>
            <person name="Wells L."/>
            <person name="Szymanski C.M."/>
        </authorList>
    </citation>
    <scope>NUCLEOTIDE SEQUENCE [LARGE SCALE GENOMIC DNA]</scope>
    <source>
        <strain evidence="1 2">EGM181</strain>
    </source>
</reference>